<reference evidence="2 3" key="1">
    <citation type="journal article" date="2017" name="Genome Announc.">
        <title>Genome sequence of the saprophytic ascomycete Epicoccum nigrum ICMP 19927 strain isolated from New Zealand.</title>
        <authorList>
            <person name="Fokin M."/>
            <person name="Fleetwood D."/>
            <person name="Weir B.S."/>
            <person name="Villas-Boas S.G."/>
        </authorList>
    </citation>
    <scope>NUCLEOTIDE SEQUENCE [LARGE SCALE GENOMIC DNA]</scope>
    <source>
        <strain evidence="2 3">ICMP 19927</strain>
    </source>
</reference>
<feature type="region of interest" description="Disordered" evidence="1">
    <location>
        <begin position="1"/>
        <end position="72"/>
    </location>
</feature>
<feature type="compositionally biased region" description="Polar residues" evidence="1">
    <location>
        <begin position="1"/>
        <end position="13"/>
    </location>
</feature>
<name>A0A1Y2LW57_EPING</name>
<evidence type="ECO:0000313" key="2">
    <source>
        <dbReference type="EMBL" id="OSS48106.1"/>
    </source>
</evidence>
<dbReference type="AlphaFoldDB" id="A0A1Y2LW57"/>
<protein>
    <submittedName>
        <fullName evidence="2">Uncharacterized protein</fullName>
    </submittedName>
</protein>
<keyword evidence="3" id="KW-1185">Reference proteome</keyword>
<evidence type="ECO:0000313" key="3">
    <source>
        <dbReference type="Proteomes" id="UP000193240"/>
    </source>
</evidence>
<evidence type="ECO:0000256" key="1">
    <source>
        <dbReference type="SAM" id="MobiDB-lite"/>
    </source>
</evidence>
<dbReference type="InParanoid" id="A0A1Y2LW57"/>
<organism evidence="2 3">
    <name type="scientific">Epicoccum nigrum</name>
    <name type="common">Soil fungus</name>
    <name type="synonym">Epicoccum purpurascens</name>
    <dbReference type="NCBI Taxonomy" id="105696"/>
    <lineage>
        <taxon>Eukaryota</taxon>
        <taxon>Fungi</taxon>
        <taxon>Dikarya</taxon>
        <taxon>Ascomycota</taxon>
        <taxon>Pezizomycotina</taxon>
        <taxon>Dothideomycetes</taxon>
        <taxon>Pleosporomycetidae</taxon>
        <taxon>Pleosporales</taxon>
        <taxon>Pleosporineae</taxon>
        <taxon>Didymellaceae</taxon>
        <taxon>Epicoccum</taxon>
    </lineage>
</organism>
<sequence>MDMNSVSWSSANEFKNPENEPGSAFPSFDSTSAEPPDSPIYERRPEPQLGNPVIEDGEHSPSGIASVASSAHSNDTVVTNANHVVMNTNSVQQNWQEMREKSVGGLQNGQVPPLDTPMATEHDLQQELQEQEEQAANDVSLPPLDNHLQTLYTAYQTSYALPITPTSAHMQHAKALASALLHRHFPASSGYRVDPIPLGPYSAPGINFMLKEDHERDSDPDTPPPKMITRLARKTHIQYSFESSWHHIEPASMAAFEVKKALPGEDGGAGPLKYRTHTALIIVLDDLATFHRWSRANINHRGDVLTDVLGVRGGMEKGRGMLFFGPRLEMYEYDADDAMLPIKPAAERNWRLDMRVARLAEVDMQLGQFVGGDGGVVYQAK</sequence>
<proteinExistence type="predicted"/>
<dbReference type="EMBL" id="KZ107847">
    <property type="protein sequence ID" value="OSS48106.1"/>
    <property type="molecule type" value="Genomic_DNA"/>
</dbReference>
<gene>
    <name evidence="2" type="ORF">B5807_06631</name>
</gene>
<dbReference type="Proteomes" id="UP000193240">
    <property type="component" value="Unassembled WGS sequence"/>
</dbReference>
<accession>A0A1Y2LW57</accession>